<feature type="compositionally biased region" description="Polar residues" evidence="1">
    <location>
        <begin position="97"/>
        <end position="113"/>
    </location>
</feature>
<feature type="compositionally biased region" description="Polar residues" evidence="1">
    <location>
        <begin position="1"/>
        <end position="21"/>
    </location>
</feature>
<protein>
    <submittedName>
        <fullName evidence="2">Uncharacterized protein</fullName>
    </submittedName>
</protein>
<sequence>MTANSSNRASYFSKDTSNPTKGSLRETMRKASTKFSIAEETADHAPHSPMRQLSHSLRNCFTERSESEMSLSLRFAMSEKDQPIRRPIRQLSKSLRSELSGSTEFNQSLSSSFKLDKKQVL</sequence>
<accession>A0AAD2GBI7</accession>
<name>A0AAD2GBI7_9STRA</name>
<organism evidence="2 3">
    <name type="scientific">Cylindrotheca closterium</name>
    <dbReference type="NCBI Taxonomy" id="2856"/>
    <lineage>
        <taxon>Eukaryota</taxon>
        <taxon>Sar</taxon>
        <taxon>Stramenopiles</taxon>
        <taxon>Ochrophyta</taxon>
        <taxon>Bacillariophyta</taxon>
        <taxon>Bacillariophyceae</taxon>
        <taxon>Bacillariophycidae</taxon>
        <taxon>Bacillariales</taxon>
        <taxon>Bacillariaceae</taxon>
        <taxon>Cylindrotheca</taxon>
    </lineage>
</organism>
<dbReference type="Proteomes" id="UP001295423">
    <property type="component" value="Unassembled WGS sequence"/>
</dbReference>
<evidence type="ECO:0000256" key="1">
    <source>
        <dbReference type="SAM" id="MobiDB-lite"/>
    </source>
</evidence>
<evidence type="ECO:0000313" key="2">
    <source>
        <dbReference type="EMBL" id="CAJ1967606.1"/>
    </source>
</evidence>
<comment type="caution">
    <text evidence="2">The sequence shown here is derived from an EMBL/GenBank/DDBJ whole genome shotgun (WGS) entry which is preliminary data.</text>
</comment>
<feature type="region of interest" description="Disordered" evidence="1">
    <location>
        <begin position="97"/>
        <end position="121"/>
    </location>
</feature>
<gene>
    <name evidence="2" type="ORF">CYCCA115_LOCUS22851</name>
</gene>
<dbReference type="EMBL" id="CAKOGP040002336">
    <property type="protein sequence ID" value="CAJ1967606.1"/>
    <property type="molecule type" value="Genomic_DNA"/>
</dbReference>
<proteinExistence type="predicted"/>
<reference evidence="2" key="1">
    <citation type="submission" date="2023-08" db="EMBL/GenBank/DDBJ databases">
        <authorList>
            <person name="Audoor S."/>
            <person name="Bilcke G."/>
        </authorList>
    </citation>
    <scope>NUCLEOTIDE SEQUENCE</scope>
</reference>
<evidence type="ECO:0000313" key="3">
    <source>
        <dbReference type="Proteomes" id="UP001295423"/>
    </source>
</evidence>
<feature type="region of interest" description="Disordered" evidence="1">
    <location>
        <begin position="1"/>
        <end position="34"/>
    </location>
</feature>
<keyword evidence="3" id="KW-1185">Reference proteome</keyword>
<dbReference type="AlphaFoldDB" id="A0AAD2GBI7"/>